<dbReference type="RefSeq" id="WP_092479311.1">
    <property type="nucleotide sequence ID" value="NZ_FOXW01000001.1"/>
</dbReference>
<feature type="transmembrane region" description="Helical" evidence="1">
    <location>
        <begin position="32"/>
        <end position="52"/>
    </location>
</feature>
<accession>A0A1I5UWH7</accession>
<evidence type="ECO:0000313" key="2">
    <source>
        <dbReference type="EMBL" id="SFP99603.1"/>
    </source>
</evidence>
<dbReference type="Proteomes" id="UP000199136">
    <property type="component" value="Unassembled WGS sequence"/>
</dbReference>
<name>A0A1I5UWH7_9LACT</name>
<keyword evidence="3" id="KW-1185">Reference proteome</keyword>
<keyword evidence="1" id="KW-0472">Membrane</keyword>
<sequence length="63" mass="7493">MQGKIKEILGLTGIVIITMMVVQYVKDQHMDWTQIFMVTVIFLVSTTLGNFYRYKRYARKDMK</sequence>
<dbReference type="STRING" id="82801.SAMN04488506_0229"/>
<feature type="transmembrane region" description="Helical" evidence="1">
    <location>
        <begin position="7"/>
        <end position="26"/>
    </location>
</feature>
<organism evidence="2 3">
    <name type="scientific">Desemzia incerta</name>
    <dbReference type="NCBI Taxonomy" id="82801"/>
    <lineage>
        <taxon>Bacteria</taxon>
        <taxon>Bacillati</taxon>
        <taxon>Bacillota</taxon>
        <taxon>Bacilli</taxon>
        <taxon>Lactobacillales</taxon>
        <taxon>Carnobacteriaceae</taxon>
        <taxon>Desemzia</taxon>
    </lineage>
</organism>
<protein>
    <submittedName>
        <fullName evidence="2">Uncharacterized protein</fullName>
    </submittedName>
</protein>
<evidence type="ECO:0000256" key="1">
    <source>
        <dbReference type="SAM" id="Phobius"/>
    </source>
</evidence>
<keyword evidence="1" id="KW-0812">Transmembrane</keyword>
<evidence type="ECO:0000313" key="3">
    <source>
        <dbReference type="Proteomes" id="UP000199136"/>
    </source>
</evidence>
<gene>
    <name evidence="2" type="ORF">SAMN04488506_0229</name>
</gene>
<dbReference type="AlphaFoldDB" id="A0A1I5UWH7"/>
<keyword evidence="1" id="KW-1133">Transmembrane helix</keyword>
<dbReference type="EMBL" id="FOXW01000001">
    <property type="protein sequence ID" value="SFP99603.1"/>
    <property type="molecule type" value="Genomic_DNA"/>
</dbReference>
<proteinExistence type="predicted"/>
<reference evidence="2 3" key="1">
    <citation type="submission" date="2016-10" db="EMBL/GenBank/DDBJ databases">
        <authorList>
            <person name="de Groot N.N."/>
        </authorList>
    </citation>
    <scope>NUCLEOTIDE SEQUENCE [LARGE SCALE GENOMIC DNA]</scope>
    <source>
        <strain evidence="2 3">DSM 20581</strain>
    </source>
</reference>